<protein>
    <submittedName>
        <fullName evidence="1">Uncharacterized protein</fullName>
    </submittedName>
</protein>
<accession>A0A1B0G2S8</accession>
<evidence type="ECO:0000313" key="1">
    <source>
        <dbReference type="EnsemblMetazoa" id="GMOY007622-PA"/>
    </source>
</evidence>
<dbReference type="EMBL" id="CCAG010015567">
    <property type="status" value="NOT_ANNOTATED_CDS"/>
    <property type="molecule type" value="Genomic_DNA"/>
</dbReference>
<reference evidence="1" key="1">
    <citation type="submission" date="2020-05" db="UniProtKB">
        <authorList>
            <consortium name="EnsemblMetazoa"/>
        </authorList>
    </citation>
    <scope>IDENTIFICATION</scope>
    <source>
        <strain evidence="1">Yale</strain>
    </source>
</reference>
<organism evidence="1 2">
    <name type="scientific">Glossina morsitans morsitans</name>
    <name type="common">Savannah tsetse fly</name>
    <dbReference type="NCBI Taxonomy" id="37546"/>
    <lineage>
        <taxon>Eukaryota</taxon>
        <taxon>Metazoa</taxon>
        <taxon>Ecdysozoa</taxon>
        <taxon>Arthropoda</taxon>
        <taxon>Hexapoda</taxon>
        <taxon>Insecta</taxon>
        <taxon>Pterygota</taxon>
        <taxon>Neoptera</taxon>
        <taxon>Endopterygota</taxon>
        <taxon>Diptera</taxon>
        <taxon>Brachycera</taxon>
        <taxon>Muscomorpha</taxon>
        <taxon>Hippoboscoidea</taxon>
        <taxon>Glossinidae</taxon>
        <taxon>Glossina</taxon>
    </lineage>
</organism>
<dbReference type="AlphaFoldDB" id="A0A1B0G2S8"/>
<name>A0A1B0G2S8_GLOMM</name>
<dbReference type="VEuPathDB" id="VectorBase:GMOY007622"/>
<keyword evidence="2" id="KW-1185">Reference proteome</keyword>
<sequence length="114" mass="13149">MLQMIEQQEWAKLAITLWHMDHRDFVHPALTVTSTLRLLLNGFPYLITDSLEKKACLILLQTILDTMDMDKFERFQISKFPQTEMPKEQQTQIALGSENPCRCVSILNTAPVDA</sequence>
<evidence type="ECO:0000313" key="2">
    <source>
        <dbReference type="Proteomes" id="UP000092444"/>
    </source>
</evidence>
<dbReference type="EnsemblMetazoa" id="GMOY007622-RA">
    <property type="protein sequence ID" value="GMOY007622-PA"/>
    <property type="gene ID" value="GMOY007622"/>
</dbReference>
<proteinExistence type="predicted"/>
<dbReference type="Proteomes" id="UP000092444">
    <property type="component" value="Unassembled WGS sequence"/>
</dbReference>